<dbReference type="EMBL" id="BFBB01000008">
    <property type="protein sequence ID" value="GBF51552.1"/>
    <property type="molecule type" value="Genomic_DNA"/>
</dbReference>
<feature type="transmembrane region" description="Helical" evidence="1">
    <location>
        <begin position="39"/>
        <end position="60"/>
    </location>
</feature>
<proteinExistence type="predicted"/>
<sequence>MKLKRTPLEQTFLHPDPLLKGRYQNPSFRLAVLSQLLPVHYLVTALFLSATLFLIPIGLLMLVKGSMDWKPYLLPILISSSLFYCFYSLLLGVLFINSRIPFLKEWKEKLGFHEL</sequence>
<keyword evidence="1" id="KW-0812">Transmembrane</keyword>
<keyword evidence="1" id="KW-0472">Membrane</keyword>
<evidence type="ECO:0000313" key="2">
    <source>
        <dbReference type="EMBL" id="GBF51552.1"/>
    </source>
</evidence>
<gene>
    <name evidence="2" type="ORF">LPTSP4_30900</name>
</gene>
<dbReference type="Proteomes" id="UP000245133">
    <property type="component" value="Unassembled WGS sequence"/>
</dbReference>
<evidence type="ECO:0000256" key="1">
    <source>
        <dbReference type="SAM" id="Phobius"/>
    </source>
</evidence>
<accession>A0A2P2E3T1</accession>
<dbReference type="AlphaFoldDB" id="A0A2P2E3T1"/>
<reference evidence="2 3" key="1">
    <citation type="submission" date="2018-02" db="EMBL/GenBank/DDBJ databases">
        <title>Novel Leptospira species isolated from soil and water in Japan.</title>
        <authorList>
            <person name="Nakao R."/>
            <person name="Masuzawa T."/>
        </authorList>
    </citation>
    <scope>NUCLEOTIDE SEQUENCE [LARGE SCALE GENOMIC DNA]</scope>
    <source>
        <strain evidence="2 3">YH101</strain>
    </source>
</reference>
<keyword evidence="1" id="KW-1133">Transmembrane helix</keyword>
<feature type="transmembrane region" description="Helical" evidence="1">
    <location>
        <begin position="72"/>
        <end position="96"/>
    </location>
</feature>
<evidence type="ECO:0000313" key="3">
    <source>
        <dbReference type="Proteomes" id="UP000245133"/>
    </source>
</evidence>
<organism evidence="2 3">
    <name type="scientific">Leptospira ryugenii</name>
    <dbReference type="NCBI Taxonomy" id="1917863"/>
    <lineage>
        <taxon>Bacteria</taxon>
        <taxon>Pseudomonadati</taxon>
        <taxon>Spirochaetota</taxon>
        <taxon>Spirochaetia</taxon>
        <taxon>Leptospirales</taxon>
        <taxon>Leptospiraceae</taxon>
        <taxon>Leptospira</taxon>
    </lineage>
</organism>
<dbReference type="OrthoDB" id="345628at2"/>
<keyword evidence="3" id="KW-1185">Reference proteome</keyword>
<name>A0A2P2E3T1_9LEPT</name>
<protein>
    <submittedName>
        <fullName evidence="2">Uncharacterized protein</fullName>
    </submittedName>
</protein>
<comment type="caution">
    <text evidence="2">The sequence shown here is derived from an EMBL/GenBank/DDBJ whole genome shotgun (WGS) entry which is preliminary data.</text>
</comment>
<dbReference type="RefSeq" id="WP_108977877.1">
    <property type="nucleotide sequence ID" value="NZ_BFBB01000008.1"/>
</dbReference>